<dbReference type="EMBL" id="UZAU01000542">
    <property type="status" value="NOT_ANNOTATED_CDS"/>
    <property type="molecule type" value="Genomic_DNA"/>
</dbReference>
<dbReference type="Gramene" id="evm.model.05.1554">
    <property type="protein sequence ID" value="cds.evm.model.05.1554"/>
    <property type="gene ID" value="evm.TU.05.1554"/>
</dbReference>
<name>A0A803PLS4_CANSA</name>
<dbReference type="Proteomes" id="UP000596661">
    <property type="component" value="Chromosome 5"/>
</dbReference>
<reference evidence="1" key="2">
    <citation type="submission" date="2021-03" db="UniProtKB">
        <authorList>
            <consortium name="EnsemblPlants"/>
        </authorList>
    </citation>
    <scope>IDENTIFICATION</scope>
</reference>
<dbReference type="EnsemblPlants" id="evm.model.05.1554">
    <property type="protein sequence ID" value="cds.evm.model.05.1554"/>
    <property type="gene ID" value="evm.TU.05.1554"/>
</dbReference>
<dbReference type="AlphaFoldDB" id="A0A803PLS4"/>
<reference evidence="1" key="1">
    <citation type="submission" date="2018-11" db="EMBL/GenBank/DDBJ databases">
        <authorList>
            <person name="Grassa J C."/>
        </authorList>
    </citation>
    <scope>NUCLEOTIDE SEQUENCE [LARGE SCALE GENOMIC DNA]</scope>
</reference>
<proteinExistence type="predicted"/>
<evidence type="ECO:0000313" key="1">
    <source>
        <dbReference type="EnsemblPlants" id="cds.evm.model.05.1554"/>
    </source>
</evidence>
<keyword evidence="2" id="KW-1185">Reference proteome</keyword>
<evidence type="ECO:0000313" key="2">
    <source>
        <dbReference type="Proteomes" id="UP000596661"/>
    </source>
</evidence>
<accession>A0A803PLS4</accession>
<organism evidence="1 2">
    <name type="scientific">Cannabis sativa</name>
    <name type="common">Hemp</name>
    <name type="synonym">Marijuana</name>
    <dbReference type="NCBI Taxonomy" id="3483"/>
    <lineage>
        <taxon>Eukaryota</taxon>
        <taxon>Viridiplantae</taxon>
        <taxon>Streptophyta</taxon>
        <taxon>Embryophyta</taxon>
        <taxon>Tracheophyta</taxon>
        <taxon>Spermatophyta</taxon>
        <taxon>Magnoliopsida</taxon>
        <taxon>eudicotyledons</taxon>
        <taxon>Gunneridae</taxon>
        <taxon>Pentapetalae</taxon>
        <taxon>rosids</taxon>
        <taxon>fabids</taxon>
        <taxon>Rosales</taxon>
        <taxon>Cannabaceae</taxon>
        <taxon>Cannabis</taxon>
    </lineage>
</organism>
<protein>
    <submittedName>
        <fullName evidence="1">Uncharacterized protein</fullName>
    </submittedName>
</protein>
<sequence length="104" mass="11715">MYEVGVMWSELVAVKATRIPPHLQGQGRGRGWASGVDHVNTPQAPQEWEQRLTELHARIQQQDKVIVRLRQQGPHVSPLPQIGITPVPMLPAKYLVDCNRLVPL</sequence>